<accession>A0A842HQH8</accession>
<reference evidence="1 2" key="1">
    <citation type="submission" date="2020-08" db="EMBL/GenBank/DDBJ databases">
        <title>Paraeoetvoesia sp. YC-7-48 draft genome sequence.</title>
        <authorList>
            <person name="Yao L."/>
        </authorList>
    </citation>
    <scope>NUCLEOTIDE SEQUENCE [LARGE SCALE GENOMIC DNA]</scope>
    <source>
        <strain evidence="2">YC-7-48</strain>
    </source>
</reference>
<protein>
    <submittedName>
        <fullName evidence="1">Uncharacterized protein</fullName>
    </submittedName>
</protein>
<dbReference type="AlphaFoldDB" id="A0A842HQH8"/>
<sequence length="57" mass="6377">MDKLLITSNYHYITMACKSGDNIDHIVSEMKKPCAPDAPEHRVAHCQAKRAERSAPP</sequence>
<organism evidence="1 2">
    <name type="scientific">Pusillimonas minor</name>
    <dbReference type="NCBI Taxonomy" id="2697024"/>
    <lineage>
        <taxon>Bacteria</taxon>
        <taxon>Pseudomonadati</taxon>
        <taxon>Pseudomonadota</taxon>
        <taxon>Betaproteobacteria</taxon>
        <taxon>Burkholderiales</taxon>
        <taxon>Alcaligenaceae</taxon>
        <taxon>Pusillimonas</taxon>
    </lineage>
</organism>
<gene>
    <name evidence="1" type="ORF">GTU67_11170</name>
</gene>
<name>A0A842HQH8_9BURK</name>
<proteinExistence type="predicted"/>
<evidence type="ECO:0000313" key="2">
    <source>
        <dbReference type="Proteomes" id="UP000545386"/>
    </source>
</evidence>
<dbReference type="Proteomes" id="UP000545386">
    <property type="component" value="Unassembled WGS sequence"/>
</dbReference>
<dbReference type="RefSeq" id="WP_185780140.1">
    <property type="nucleotide sequence ID" value="NZ_JACJUU010000008.1"/>
</dbReference>
<comment type="caution">
    <text evidence="1">The sequence shown here is derived from an EMBL/GenBank/DDBJ whole genome shotgun (WGS) entry which is preliminary data.</text>
</comment>
<keyword evidence="2" id="KW-1185">Reference proteome</keyword>
<dbReference type="PROSITE" id="PS51257">
    <property type="entry name" value="PROKAR_LIPOPROTEIN"/>
    <property type="match status" value="1"/>
</dbReference>
<evidence type="ECO:0000313" key="1">
    <source>
        <dbReference type="EMBL" id="MBC2770466.1"/>
    </source>
</evidence>
<dbReference type="EMBL" id="JACJUU010000008">
    <property type="protein sequence ID" value="MBC2770466.1"/>
    <property type="molecule type" value="Genomic_DNA"/>
</dbReference>